<reference evidence="2" key="1">
    <citation type="submission" date="2017-10" db="EMBL/GenBank/DDBJ databases">
        <title>Rapid genome shrinkage in a self-fertile nematode reveals novel sperm competition proteins.</title>
        <authorList>
            <person name="Yin D."/>
            <person name="Schwarz E.M."/>
            <person name="Thomas C.G."/>
            <person name="Felde R.L."/>
            <person name="Korf I.F."/>
            <person name="Cutter A.D."/>
            <person name="Schartner C.M."/>
            <person name="Ralston E.J."/>
            <person name="Meyer B.J."/>
            <person name="Haag E.S."/>
        </authorList>
    </citation>
    <scope>NUCLEOTIDE SEQUENCE [LARGE SCALE GENOMIC DNA]</scope>
    <source>
        <strain evidence="2">JU1422</strain>
    </source>
</reference>
<gene>
    <name evidence="1" type="primary">Cnig_chr_II.g4992</name>
    <name evidence="1" type="ORF">B9Z55_004992</name>
</gene>
<dbReference type="EMBL" id="PDUG01000002">
    <property type="protein sequence ID" value="PIC44720.1"/>
    <property type="molecule type" value="Genomic_DNA"/>
</dbReference>
<keyword evidence="2" id="KW-1185">Reference proteome</keyword>
<organism evidence="1 2">
    <name type="scientific">Caenorhabditis nigoni</name>
    <dbReference type="NCBI Taxonomy" id="1611254"/>
    <lineage>
        <taxon>Eukaryota</taxon>
        <taxon>Metazoa</taxon>
        <taxon>Ecdysozoa</taxon>
        <taxon>Nematoda</taxon>
        <taxon>Chromadorea</taxon>
        <taxon>Rhabditida</taxon>
        <taxon>Rhabditina</taxon>
        <taxon>Rhabditomorpha</taxon>
        <taxon>Rhabditoidea</taxon>
        <taxon>Rhabditidae</taxon>
        <taxon>Peloderinae</taxon>
        <taxon>Caenorhabditis</taxon>
    </lineage>
</organism>
<comment type="caution">
    <text evidence="1">The sequence shown here is derived from an EMBL/GenBank/DDBJ whole genome shotgun (WGS) entry which is preliminary data.</text>
</comment>
<name>A0A2G5UZ06_9PELO</name>
<dbReference type="AlphaFoldDB" id="A0A2G5UZ06"/>
<evidence type="ECO:0000313" key="1">
    <source>
        <dbReference type="EMBL" id="PIC44720.1"/>
    </source>
</evidence>
<sequence length="83" mass="9556">MWYINAQMGISDEEPMNGSIRLAKKRMKYWTSRQMGRDASCEKIGNLSRFPIDMLERSPDVQNGGIFPLEIELLAGIQKEINH</sequence>
<accession>A0A2G5UZ06</accession>
<proteinExistence type="predicted"/>
<protein>
    <submittedName>
        <fullName evidence="1">Uncharacterized protein</fullName>
    </submittedName>
</protein>
<evidence type="ECO:0000313" key="2">
    <source>
        <dbReference type="Proteomes" id="UP000230233"/>
    </source>
</evidence>
<dbReference type="Proteomes" id="UP000230233">
    <property type="component" value="Chromosome II"/>
</dbReference>